<feature type="region of interest" description="Disordered" evidence="2">
    <location>
        <begin position="1"/>
        <end position="55"/>
    </location>
</feature>
<accession>A0A914PT77</accession>
<dbReference type="AlphaFoldDB" id="A0A914PT77"/>
<dbReference type="WBParaSite" id="PDA_v2.g21896.t1">
    <property type="protein sequence ID" value="PDA_v2.g21896.t1"/>
    <property type="gene ID" value="PDA_v2.g21896"/>
</dbReference>
<sequence length="500" mass="57671">MNHILRQNSRNHEKERRQNLSSLTSYSMINTSLTNADELPPPQQPHFSSMNLSSSSNNVNNPEILAPIKTGATSLMPTFLSINPTTIAASAISRRNSFDVVRSQKSVKRTKSNDFLNTAFINDKENDKLEYYDKIVEEEDENELSDVFEVEKKRYERVLYLPKAVEDSDIDYKKKYQQLLQKYQKREERIADVKKLIMEGKSKTAVIQRLNGILTHQKPVSCVKKVGSEEDTVNVSQTEHPSLFASSSSPRPSDTIENLEKEIERLKVNMEEEKITKISYKNITEEYLEKFSNEEFRRRSLQAQLNEKNEEIEVLKTRLSAEKENNASVAALKNENEMLKSKLEETNSVQKELVKIIKSCKNDVQILATSKDDLHSFITIKDNEIISLRNNLATELKKKEHVKNVVMPMFKNAYNSLKAELAAEKSKNVLFSVLEIENEMLKRNLEEVNCMKNELFKIIESCGDDIKSFTMYNGDLRSFITIENSEIIKLVRLLLQYMSL</sequence>
<evidence type="ECO:0000256" key="1">
    <source>
        <dbReference type="SAM" id="Coils"/>
    </source>
</evidence>
<proteinExistence type="predicted"/>
<reference evidence="4" key="1">
    <citation type="submission" date="2022-11" db="UniProtKB">
        <authorList>
            <consortium name="WormBaseParasite"/>
        </authorList>
    </citation>
    <scope>IDENTIFICATION</scope>
</reference>
<keyword evidence="1" id="KW-0175">Coiled coil</keyword>
<evidence type="ECO:0000313" key="4">
    <source>
        <dbReference type="WBParaSite" id="PDA_v2.g21896.t1"/>
    </source>
</evidence>
<feature type="region of interest" description="Disordered" evidence="2">
    <location>
        <begin position="234"/>
        <end position="254"/>
    </location>
</feature>
<feature type="compositionally biased region" description="Low complexity" evidence="2">
    <location>
        <begin position="241"/>
        <end position="253"/>
    </location>
</feature>
<dbReference type="Proteomes" id="UP000887578">
    <property type="component" value="Unplaced"/>
</dbReference>
<evidence type="ECO:0000313" key="3">
    <source>
        <dbReference type="Proteomes" id="UP000887578"/>
    </source>
</evidence>
<evidence type="ECO:0000256" key="2">
    <source>
        <dbReference type="SAM" id="MobiDB-lite"/>
    </source>
</evidence>
<feature type="coiled-coil region" evidence="1">
    <location>
        <begin position="256"/>
        <end position="349"/>
    </location>
</feature>
<name>A0A914PT77_9BILA</name>
<protein>
    <submittedName>
        <fullName evidence="4">Uncharacterized protein</fullName>
    </submittedName>
</protein>
<feature type="compositionally biased region" description="Polar residues" evidence="2">
    <location>
        <begin position="19"/>
        <end position="35"/>
    </location>
</feature>
<keyword evidence="3" id="KW-1185">Reference proteome</keyword>
<organism evidence="3 4">
    <name type="scientific">Panagrolaimus davidi</name>
    <dbReference type="NCBI Taxonomy" id="227884"/>
    <lineage>
        <taxon>Eukaryota</taxon>
        <taxon>Metazoa</taxon>
        <taxon>Ecdysozoa</taxon>
        <taxon>Nematoda</taxon>
        <taxon>Chromadorea</taxon>
        <taxon>Rhabditida</taxon>
        <taxon>Tylenchina</taxon>
        <taxon>Panagrolaimomorpha</taxon>
        <taxon>Panagrolaimoidea</taxon>
        <taxon>Panagrolaimidae</taxon>
        <taxon>Panagrolaimus</taxon>
    </lineage>
</organism>